<dbReference type="OrthoDB" id="6077919at2759"/>
<comment type="caution">
    <text evidence="2">The sequence shown here is derived from an EMBL/GenBank/DDBJ whole genome shotgun (WGS) entry which is preliminary data.</text>
</comment>
<accession>A0A643C4B9</accession>
<sequence length="187" mass="20300">FRGTKPALISWVEEEAELWGPDARDPETAECLREADTGSRDKEEKGQREGTEALGKILSVDAQPPGLMALKPFSAGFSYGWEQPSKVPRRGRPPLCAHPPIAGAASGRAPRWRPTGAPTAASALTPVRNAAGDLDPPVGFQHYPEIFQECGTSITNKGRQGQEHLGKMEDAIFPPQQFPSFLCLVRQ</sequence>
<feature type="non-terminal residue" evidence="2">
    <location>
        <position position="1"/>
    </location>
</feature>
<organism evidence="2 3">
    <name type="scientific">Balaenoptera physalus</name>
    <name type="common">Fin whale</name>
    <name type="synonym">Balaena physalus</name>
    <dbReference type="NCBI Taxonomy" id="9770"/>
    <lineage>
        <taxon>Eukaryota</taxon>
        <taxon>Metazoa</taxon>
        <taxon>Chordata</taxon>
        <taxon>Craniata</taxon>
        <taxon>Vertebrata</taxon>
        <taxon>Euteleostomi</taxon>
        <taxon>Mammalia</taxon>
        <taxon>Eutheria</taxon>
        <taxon>Laurasiatheria</taxon>
        <taxon>Artiodactyla</taxon>
        <taxon>Whippomorpha</taxon>
        <taxon>Cetacea</taxon>
        <taxon>Mysticeti</taxon>
        <taxon>Balaenopteridae</taxon>
        <taxon>Balaenoptera</taxon>
    </lineage>
</organism>
<dbReference type="Proteomes" id="UP000437017">
    <property type="component" value="Unassembled WGS sequence"/>
</dbReference>
<dbReference type="EMBL" id="SGJD01002656">
    <property type="protein sequence ID" value="KAB0394900.1"/>
    <property type="molecule type" value="Genomic_DNA"/>
</dbReference>
<dbReference type="AlphaFoldDB" id="A0A643C4B9"/>
<feature type="compositionally biased region" description="Basic and acidic residues" evidence="1">
    <location>
        <begin position="22"/>
        <end position="51"/>
    </location>
</feature>
<evidence type="ECO:0000313" key="2">
    <source>
        <dbReference type="EMBL" id="KAB0394900.1"/>
    </source>
</evidence>
<name>A0A643C4B9_BALPH</name>
<keyword evidence="3" id="KW-1185">Reference proteome</keyword>
<proteinExistence type="predicted"/>
<evidence type="ECO:0000256" key="1">
    <source>
        <dbReference type="SAM" id="MobiDB-lite"/>
    </source>
</evidence>
<evidence type="ECO:0008006" key="4">
    <source>
        <dbReference type="Google" id="ProtNLM"/>
    </source>
</evidence>
<feature type="region of interest" description="Disordered" evidence="1">
    <location>
        <begin position="18"/>
        <end position="51"/>
    </location>
</feature>
<gene>
    <name evidence="2" type="ORF">E2I00_008136</name>
</gene>
<reference evidence="2 3" key="1">
    <citation type="journal article" date="2019" name="PLoS ONE">
        <title>Genomic analyses reveal an absence of contemporary introgressive admixture between fin whales and blue whales, despite known hybrids.</title>
        <authorList>
            <person name="Westbury M.V."/>
            <person name="Petersen B."/>
            <person name="Lorenzen E.D."/>
        </authorList>
    </citation>
    <scope>NUCLEOTIDE SEQUENCE [LARGE SCALE GENOMIC DNA]</scope>
    <source>
        <strain evidence="2">FinWhale-01</strain>
    </source>
</reference>
<evidence type="ECO:0000313" key="3">
    <source>
        <dbReference type="Proteomes" id="UP000437017"/>
    </source>
</evidence>
<protein>
    <recommendedName>
        <fullName evidence="4">KRAB domain-containing protein</fullName>
    </recommendedName>
</protein>